<evidence type="ECO:0000259" key="8">
    <source>
        <dbReference type="Pfam" id="PF00892"/>
    </source>
</evidence>
<dbReference type="InterPro" id="IPR050638">
    <property type="entry name" value="AA-Vitamin_Transporters"/>
</dbReference>
<dbReference type="Proteomes" id="UP001144396">
    <property type="component" value="Unassembled WGS sequence"/>
</dbReference>
<proteinExistence type="inferred from homology"/>
<dbReference type="GO" id="GO:0016020">
    <property type="term" value="C:membrane"/>
    <property type="evidence" value="ECO:0007669"/>
    <property type="project" value="UniProtKB-SubCell"/>
</dbReference>
<comment type="subcellular location">
    <subcellularLocation>
        <location evidence="1">Membrane</location>
        <topology evidence="1">Multi-pass membrane protein</topology>
    </subcellularLocation>
</comment>
<organism evidence="9 10">
    <name type="scientific">Agromyces rhizosphaerae</name>
    <dbReference type="NCBI Taxonomy" id="88374"/>
    <lineage>
        <taxon>Bacteria</taxon>
        <taxon>Bacillati</taxon>
        <taxon>Actinomycetota</taxon>
        <taxon>Actinomycetes</taxon>
        <taxon>Micrococcales</taxon>
        <taxon>Microbacteriaceae</taxon>
        <taxon>Agromyces</taxon>
    </lineage>
</organism>
<feature type="transmembrane region" description="Helical" evidence="7">
    <location>
        <begin position="224"/>
        <end position="247"/>
    </location>
</feature>
<dbReference type="InterPro" id="IPR000620">
    <property type="entry name" value="EamA_dom"/>
</dbReference>
<evidence type="ECO:0000256" key="6">
    <source>
        <dbReference type="SAM" id="MobiDB-lite"/>
    </source>
</evidence>
<evidence type="ECO:0000256" key="7">
    <source>
        <dbReference type="SAM" id="Phobius"/>
    </source>
</evidence>
<evidence type="ECO:0000313" key="10">
    <source>
        <dbReference type="Proteomes" id="UP001144396"/>
    </source>
</evidence>
<keyword evidence="10" id="KW-1185">Reference proteome</keyword>
<evidence type="ECO:0000313" key="9">
    <source>
        <dbReference type="EMBL" id="GLI25858.1"/>
    </source>
</evidence>
<gene>
    <name evidence="9" type="ORF">ARHIZOSPH14_01000</name>
</gene>
<dbReference type="PANTHER" id="PTHR32322:SF2">
    <property type="entry name" value="EAMA DOMAIN-CONTAINING PROTEIN"/>
    <property type="match status" value="1"/>
</dbReference>
<feature type="transmembrane region" description="Helical" evidence="7">
    <location>
        <begin position="254"/>
        <end position="274"/>
    </location>
</feature>
<dbReference type="Pfam" id="PF00892">
    <property type="entry name" value="EamA"/>
    <property type="match status" value="2"/>
</dbReference>
<comment type="caution">
    <text evidence="9">The sequence shown here is derived from an EMBL/GenBank/DDBJ whole genome shotgun (WGS) entry which is preliminary data.</text>
</comment>
<evidence type="ECO:0000256" key="4">
    <source>
        <dbReference type="ARBA" id="ARBA00022989"/>
    </source>
</evidence>
<accession>A0A9W6CNY5</accession>
<feature type="domain" description="EamA" evidence="8">
    <location>
        <begin position="153"/>
        <end position="296"/>
    </location>
</feature>
<dbReference type="SUPFAM" id="SSF103481">
    <property type="entry name" value="Multidrug resistance efflux transporter EmrE"/>
    <property type="match status" value="2"/>
</dbReference>
<keyword evidence="4 7" id="KW-1133">Transmembrane helix</keyword>
<dbReference type="RefSeq" id="WP_281881849.1">
    <property type="nucleotide sequence ID" value="NZ_BSDP01000001.1"/>
</dbReference>
<evidence type="ECO:0000256" key="5">
    <source>
        <dbReference type="ARBA" id="ARBA00023136"/>
    </source>
</evidence>
<keyword evidence="3 7" id="KW-0812">Transmembrane</keyword>
<evidence type="ECO:0000256" key="1">
    <source>
        <dbReference type="ARBA" id="ARBA00004141"/>
    </source>
</evidence>
<name>A0A9W6CNY5_9MICO</name>
<evidence type="ECO:0000256" key="3">
    <source>
        <dbReference type="ARBA" id="ARBA00022692"/>
    </source>
</evidence>
<dbReference type="PANTHER" id="PTHR32322">
    <property type="entry name" value="INNER MEMBRANE TRANSPORTER"/>
    <property type="match status" value="1"/>
</dbReference>
<feature type="transmembrane region" description="Helical" evidence="7">
    <location>
        <begin position="183"/>
        <end position="204"/>
    </location>
</feature>
<evidence type="ECO:0000256" key="2">
    <source>
        <dbReference type="ARBA" id="ARBA00007362"/>
    </source>
</evidence>
<feature type="transmembrane region" description="Helical" evidence="7">
    <location>
        <begin position="37"/>
        <end position="58"/>
    </location>
</feature>
<keyword evidence="5 7" id="KW-0472">Membrane</keyword>
<dbReference type="InterPro" id="IPR037185">
    <property type="entry name" value="EmrE-like"/>
</dbReference>
<dbReference type="EMBL" id="BSDP01000001">
    <property type="protein sequence ID" value="GLI25858.1"/>
    <property type="molecule type" value="Genomic_DNA"/>
</dbReference>
<feature type="transmembrane region" description="Helical" evidence="7">
    <location>
        <begin position="280"/>
        <end position="298"/>
    </location>
</feature>
<feature type="transmembrane region" description="Helical" evidence="7">
    <location>
        <begin position="70"/>
        <end position="93"/>
    </location>
</feature>
<feature type="region of interest" description="Disordered" evidence="6">
    <location>
        <begin position="306"/>
        <end position="330"/>
    </location>
</feature>
<reference evidence="9" key="1">
    <citation type="submission" date="2022-12" db="EMBL/GenBank/DDBJ databases">
        <title>Reference genome sequencing for broad-spectrum identification of bacterial and archaeal isolates by mass spectrometry.</title>
        <authorList>
            <person name="Sekiguchi Y."/>
            <person name="Tourlousse D.M."/>
        </authorList>
    </citation>
    <scope>NUCLEOTIDE SEQUENCE</scope>
    <source>
        <strain evidence="9">14</strain>
    </source>
</reference>
<protein>
    <submittedName>
        <fullName evidence="9">Membrane protein</fullName>
    </submittedName>
</protein>
<dbReference type="AlphaFoldDB" id="A0A9W6CNY5"/>
<sequence length="330" mass="33583">MRASRGFAGIVVGLAAGLAFGAGGAVVKPLLEAGWSPGAAVFARIVVAAVALAIPGLAAMRWSIRPLLAAWRTVLAFAILGVVLTQVAFYAAIERIPVSLGLLIEYLAPVALVLLAWVRLRRAPQGVVIAGSVVAIAGLVLVIGPGGGDLDPIGLLLAGLAMVGMCVYYVLGDRADAAVPPLALAASGFVVGALVLGLVGLTGILPFEFAFVDGVAFLGGTAPWWVPVLVVGLVSTAFAYAAGITAIRMLGTRLASFLGLSEVIFAAIVAWWVLGEVITPLQLLGGVLILAGIVLVRLERDDRSGLDEVPGAEPVPLPSDATVEPPRDGA</sequence>
<feature type="domain" description="EamA" evidence="8">
    <location>
        <begin position="9"/>
        <end position="143"/>
    </location>
</feature>
<feature type="transmembrane region" description="Helical" evidence="7">
    <location>
        <begin position="127"/>
        <end position="147"/>
    </location>
</feature>
<comment type="similarity">
    <text evidence="2">Belongs to the EamA transporter family.</text>
</comment>
<feature type="transmembrane region" description="Helical" evidence="7">
    <location>
        <begin position="99"/>
        <end position="120"/>
    </location>
</feature>
<feature type="transmembrane region" description="Helical" evidence="7">
    <location>
        <begin position="153"/>
        <end position="171"/>
    </location>
</feature>